<gene>
    <name evidence="2" type="ordered locus">Sden_0651</name>
</gene>
<accession>Q12RI5</accession>
<dbReference type="HOGENOM" id="CLU_076079_0_0_6"/>
<feature type="transmembrane region" description="Helical" evidence="1">
    <location>
        <begin position="255"/>
        <end position="272"/>
    </location>
</feature>
<dbReference type="InterPro" id="IPR029151">
    <property type="entry name" value="Sensor-like_sf"/>
</dbReference>
<dbReference type="eggNOG" id="ENOG502ZB16">
    <property type="taxonomic scope" value="Bacteria"/>
</dbReference>
<feature type="transmembrane region" description="Helical" evidence="1">
    <location>
        <begin position="175"/>
        <end position="195"/>
    </location>
</feature>
<keyword evidence="1" id="KW-1133">Transmembrane helix</keyword>
<feature type="transmembrane region" description="Helical" evidence="1">
    <location>
        <begin position="284"/>
        <end position="308"/>
    </location>
</feature>
<organism evidence="2 3">
    <name type="scientific">Shewanella denitrificans (strain OS217 / ATCC BAA-1090 / DSM 15013)</name>
    <dbReference type="NCBI Taxonomy" id="318161"/>
    <lineage>
        <taxon>Bacteria</taxon>
        <taxon>Pseudomonadati</taxon>
        <taxon>Pseudomonadota</taxon>
        <taxon>Gammaproteobacteria</taxon>
        <taxon>Alteromonadales</taxon>
        <taxon>Shewanellaceae</taxon>
        <taxon>Shewanella</taxon>
    </lineage>
</organism>
<dbReference type="Gene3D" id="3.30.450.20">
    <property type="entry name" value="PAS domain"/>
    <property type="match status" value="1"/>
</dbReference>
<name>Q12RI5_SHEDO</name>
<evidence type="ECO:0008006" key="4">
    <source>
        <dbReference type="Google" id="ProtNLM"/>
    </source>
</evidence>
<evidence type="ECO:0000256" key="1">
    <source>
        <dbReference type="SAM" id="Phobius"/>
    </source>
</evidence>
<keyword evidence="3" id="KW-1185">Reference proteome</keyword>
<keyword evidence="1" id="KW-0472">Membrane</keyword>
<dbReference type="EMBL" id="CP000302">
    <property type="protein sequence ID" value="ABE53941.1"/>
    <property type="molecule type" value="Genomic_DNA"/>
</dbReference>
<dbReference type="AlphaFoldDB" id="Q12RI5"/>
<protein>
    <recommendedName>
        <fullName evidence="4">General glycosylation pathway protein</fullName>
    </recommendedName>
</protein>
<dbReference type="KEGG" id="sdn:Sden_0651"/>
<feature type="transmembrane region" description="Helical" evidence="1">
    <location>
        <begin position="215"/>
        <end position="235"/>
    </location>
</feature>
<dbReference type="RefSeq" id="WP_011495106.1">
    <property type="nucleotide sequence ID" value="NC_007954.1"/>
</dbReference>
<dbReference type="OrthoDB" id="5611555at2"/>
<evidence type="ECO:0000313" key="3">
    <source>
        <dbReference type="Proteomes" id="UP000001982"/>
    </source>
</evidence>
<dbReference type="Proteomes" id="UP000001982">
    <property type="component" value="Chromosome"/>
</dbReference>
<sequence length="329" mass="36133">MATMSYLSVIERYNECEPLINELLASLLIGIGDDGFALLGVDAKPASPCGQVPRFNSLVMNYPFVDLLYVLDKHGIQLSDDISVKNKQLKPLGSGKGCDRSQRPYFRHLTTETGFYVTGPYLSHSGGLCLSASLVVRRACGQEAILVLDVDLSRLIEFMMGDSARRRASPLFKSVYCLIVLGLFILVLALMRTVVLDTAALIASTYGEGDPLQPFSIIIYLTLALAIFDLGKTILEEEVLMHKDIFRHSSTRRTITRFISTILIAISIEALLTMFKASLGETQYMLPAIGMLVAVVGLLIGLGVYVYLGAKAERILTGLQLDKMGQRLK</sequence>
<evidence type="ECO:0000313" key="2">
    <source>
        <dbReference type="EMBL" id="ABE53941.1"/>
    </source>
</evidence>
<dbReference type="SUPFAM" id="SSF103190">
    <property type="entry name" value="Sensory domain-like"/>
    <property type="match status" value="1"/>
</dbReference>
<proteinExistence type="predicted"/>
<reference evidence="2 3" key="1">
    <citation type="submission" date="2006-03" db="EMBL/GenBank/DDBJ databases">
        <title>Complete sequence of Shewanella denitrificans OS217.</title>
        <authorList>
            <consortium name="US DOE Joint Genome Institute"/>
            <person name="Copeland A."/>
            <person name="Lucas S."/>
            <person name="Lapidus A."/>
            <person name="Barry K."/>
            <person name="Detter J.C."/>
            <person name="Glavina del Rio T."/>
            <person name="Hammon N."/>
            <person name="Israni S."/>
            <person name="Dalin E."/>
            <person name="Tice H."/>
            <person name="Pitluck S."/>
            <person name="Brettin T."/>
            <person name="Bruce D."/>
            <person name="Han C."/>
            <person name="Tapia R."/>
            <person name="Gilna P."/>
            <person name="Kiss H."/>
            <person name="Schmutz J."/>
            <person name="Larimer F."/>
            <person name="Land M."/>
            <person name="Hauser L."/>
            <person name="Kyrpides N."/>
            <person name="Lykidis A."/>
            <person name="Richardson P."/>
        </authorList>
    </citation>
    <scope>NUCLEOTIDE SEQUENCE [LARGE SCALE GENOMIC DNA]</scope>
    <source>
        <strain evidence="3">OS217 / ATCC BAA-1090 / DSM 15013</strain>
    </source>
</reference>
<keyword evidence="1" id="KW-0812">Transmembrane</keyword>